<dbReference type="EnsemblMetazoa" id="G3574.10">
    <property type="protein sequence ID" value="G3574.10:cds"/>
    <property type="gene ID" value="G3574"/>
</dbReference>
<keyword evidence="1" id="KW-1133">Transmembrane helix</keyword>
<keyword evidence="1" id="KW-0472">Membrane</keyword>
<sequence length="334" mass="37285">MSTVVFNDFDEPHQELRTRLWRIAIRTNCCIITKFSIDNKHLARYSGNGVTVLGKVTGKEPSRGVCVGGGKLYQRTVGDQKTGRSSVGDCCHAQTEDVMASPNDFLLQTVTGTETSAETHTVHEDSNGGKSCHCQVLQNAYMEEEDAYNFICHVNNSFNKSVVGLLMLTLGLAISVLCLTFGILEFHNCPCEPLLPLFLTLNGAALLLKCVLQGTRIMFKIAPPDGERHCLYTVTDMLTLFLLFWGFTGAVLVYNLLKIAQTEDKDAIHYCDYHLLSLAIAVVTVTFVLIVFTLFCYAVLWFIHDKMENSEKFKDYVIESELDRRKSPAGIMGR</sequence>
<accession>A0A8W8MXY3</accession>
<name>A0A8W8MXY3_MAGGI</name>
<dbReference type="InterPro" id="IPR040350">
    <property type="entry name" value="TMEM272"/>
</dbReference>
<feature type="transmembrane region" description="Helical" evidence="1">
    <location>
        <begin position="162"/>
        <end position="184"/>
    </location>
</feature>
<organism evidence="2 3">
    <name type="scientific">Magallana gigas</name>
    <name type="common">Pacific oyster</name>
    <name type="synonym">Crassostrea gigas</name>
    <dbReference type="NCBI Taxonomy" id="29159"/>
    <lineage>
        <taxon>Eukaryota</taxon>
        <taxon>Metazoa</taxon>
        <taxon>Spiralia</taxon>
        <taxon>Lophotrochozoa</taxon>
        <taxon>Mollusca</taxon>
        <taxon>Bivalvia</taxon>
        <taxon>Autobranchia</taxon>
        <taxon>Pteriomorphia</taxon>
        <taxon>Ostreida</taxon>
        <taxon>Ostreoidea</taxon>
        <taxon>Ostreidae</taxon>
        <taxon>Magallana</taxon>
    </lineage>
</organism>
<feature type="transmembrane region" description="Helical" evidence="1">
    <location>
        <begin position="231"/>
        <end position="254"/>
    </location>
</feature>
<evidence type="ECO:0000256" key="1">
    <source>
        <dbReference type="SAM" id="Phobius"/>
    </source>
</evidence>
<protein>
    <submittedName>
        <fullName evidence="2">Uncharacterized protein</fullName>
    </submittedName>
</protein>
<dbReference type="AlphaFoldDB" id="A0A8W8MXY3"/>
<dbReference type="PANTHER" id="PTHR33444">
    <property type="entry name" value="SI:DKEY-19B23.12-RELATED"/>
    <property type="match status" value="1"/>
</dbReference>
<proteinExistence type="predicted"/>
<feature type="transmembrane region" description="Helical" evidence="1">
    <location>
        <begin position="196"/>
        <end position="219"/>
    </location>
</feature>
<evidence type="ECO:0000313" key="3">
    <source>
        <dbReference type="Proteomes" id="UP000005408"/>
    </source>
</evidence>
<keyword evidence="1" id="KW-0812">Transmembrane</keyword>
<dbReference type="PANTHER" id="PTHR33444:SF7">
    <property type="entry name" value="TRANSMEMBRANE PROTEIN 272"/>
    <property type="match status" value="1"/>
</dbReference>
<evidence type="ECO:0000313" key="2">
    <source>
        <dbReference type="EnsemblMetazoa" id="G3574.10:cds"/>
    </source>
</evidence>
<keyword evidence="3" id="KW-1185">Reference proteome</keyword>
<feature type="transmembrane region" description="Helical" evidence="1">
    <location>
        <begin position="274"/>
        <end position="303"/>
    </location>
</feature>
<reference evidence="2" key="1">
    <citation type="submission" date="2022-08" db="UniProtKB">
        <authorList>
            <consortium name="EnsemblMetazoa"/>
        </authorList>
    </citation>
    <scope>IDENTIFICATION</scope>
    <source>
        <strain evidence="2">05x7-T-G4-1.051#20</strain>
    </source>
</reference>
<dbReference type="Proteomes" id="UP000005408">
    <property type="component" value="Unassembled WGS sequence"/>
</dbReference>